<keyword evidence="1" id="KW-0472">Membrane</keyword>
<evidence type="ECO:0000313" key="2">
    <source>
        <dbReference type="EMBL" id="KAF5766153.1"/>
    </source>
</evidence>
<keyword evidence="1" id="KW-1133">Transmembrane helix</keyword>
<reference evidence="2" key="2">
    <citation type="submission" date="2020-06" db="EMBL/GenBank/DDBJ databases">
        <title>Helianthus annuus Genome sequencing and assembly Release 2.</title>
        <authorList>
            <person name="Gouzy J."/>
            <person name="Langlade N."/>
            <person name="Munos S."/>
        </authorList>
    </citation>
    <scope>NUCLEOTIDE SEQUENCE</scope>
    <source>
        <tissue evidence="2">Leaves</tissue>
    </source>
</reference>
<dbReference type="EMBL" id="MNCJ02000330">
    <property type="protein sequence ID" value="KAF5766153.1"/>
    <property type="molecule type" value="Genomic_DNA"/>
</dbReference>
<protein>
    <recommendedName>
        <fullName evidence="4">Rapid ALkalinization Factor</fullName>
    </recommendedName>
</protein>
<evidence type="ECO:0000256" key="1">
    <source>
        <dbReference type="SAM" id="Phobius"/>
    </source>
</evidence>
<accession>A0A9K3H4T0</accession>
<feature type="transmembrane region" description="Helical" evidence="1">
    <location>
        <begin position="7"/>
        <end position="26"/>
    </location>
</feature>
<keyword evidence="3" id="KW-1185">Reference proteome</keyword>
<reference evidence="2" key="1">
    <citation type="journal article" date="2017" name="Nature">
        <title>The sunflower genome provides insights into oil metabolism, flowering and Asterid evolution.</title>
        <authorList>
            <person name="Badouin H."/>
            <person name="Gouzy J."/>
            <person name="Grassa C.J."/>
            <person name="Murat F."/>
            <person name="Staton S.E."/>
            <person name="Cottret L."/>
            <person name="Lelandais-Briere C."/>
            <person name="Owens G.L."/>
            <person name="Carrere S."/>
            <person name="Mayjonade B."/>
            <person name="Legrand L."/>
            <person name="Gill N."/>
            <person name="Kane N.C."/>
            <person name="Bowers J.E."/>
            <person name="Hubner S."/>
            <person name="Bellec A."/>
            <person name="Berard A."/>
            <person name="Berges H."/>
            <person name="Blanchet N."/>
            <person name="Boniface M.C."/>
            <person name="Brunel D."/>
            <person name="Catrice O."/>
            <person name="Chaidir N."/>
            <person name="Claudel C."/>
            <person name="Donnadieu C."/>
            <person name="Faraut T."/>
            <person name="Fievet G."/>
            <person name="Helmstetter N."/>
            <person name="King M."/>
            <person name="Knapp S.J."/>
            <person name="Lai Z."/>
            <person name="Le Paslier M.C."/>
            <person name="Lippi Y."/>
            <person name="Lorenzon L."/>
            <person name="Mandel J.R."/>
            <person name="Marage G."/>
            <person name="Marchand G."/>
            <person name="Marquand E."/>
            <person name="Bret-Mestries E."/>
            <person name="Morien E."/>
            <person name="Nambeesan S."/>
            <person name="Nguyen T."/>
            <person name="Pegot-Espagnet P."/>
            <person name="Pouilly N."/>
            <person name="Raftis F."/>
            <person name="Sallet E."/>
            <person name="Schiex T."/>
            <person name="Thomas J."/>
            <person name="Vandecasteele C."/>
            <person name="Vares D."/>
            <person name="Vear F."/>
            <person name="Vautrin S."/>
            <person name="Crespi M."/>
            <person name="Mangin B."/>
            <person name="Burke J.M."/>
            <person name="Salse J."/>
            <person name="Munos S."/>
            <person name="Vincourt P."/>
            <person name="Rieseberg L.H."/>
            <person name="Langlade N.B."/>
        </authorList>
    </citation>
    <scope>NUCLEOTIDE SEQUENCE</scope>
    <source>
        <tissue evidence="2">Leaves</tissue>
    </source>
</reference>
<comment type="caution">
    <text evidence="2">The sequence shown here is derived from an EMBL/GenBank/DDBJ whole genome shotgun (WGS) entry which is preliminary data.</text>
</comment>
<keyword evidence="1" id="KW-0812">Transmembrane</keyword>
<evidence type="ECO:0000313" key="3">
    <source>
        <dbReference type="Proteomes" id="UP000215914"/>
    </source>
</evidence>
<dbReference type="AlphaFoldDB" id="A0A9K3H4T0"/>
<dbReference type="Proteomes" id="UP000215914">
    <property type="component" value="Unassembled WGS sequence"/>
</dbReference>
<proteinExistence type="predicted"/>
<dbReference type="Gramene" id="mRNA:HanXRQr2_Chr15g0711961">
    <property type="protein sequence ID" value="CDS:HanXRQr2_Chr15g0711961.1"/>
    <property type="gene ID" value="HanXRQr2_Chr15g0711961"/>
</dbReference>
<gene>
    <name evidence="2" type="ORF">HanXRQr2_Chr15g0711961</name>
</gene>
<sequence>MMFNERTSTTAILWLSIIMLVMMMLIKDCDGWMAACNGSTAAECRVVVDEVQEFMMDTEDHRRILEGYNDHLVYGTALEKGKGACGNTCTGRVTGGGKRQKCTLYDRSCR</sequence>
<evidence type="ECO:0008006" key="4">
    <source>
        <dbReference type="Google" id="ProtNLM"/>
    </source>
</evidence>
<organism evidence="2 3">
    <name type="scientific">Helianthus annuus</name>
    <name type="common">Common sunflower</name>
    <dbReference type="NCBI Taxonomy" id="4232"/>
    <lineage>
        <taxon>Eukaryota</taxon>
        <taxon>Viridiplantae</taxon>
        <taxon>Streptophyta</taxon>
        <taxon>Embryophyta</taxon>
        <taxon>Tracheophyta</taxon>
        <taxon>Spermatophyta</taxon>
        <taxon>Magnoliopsida</taxon>
        <taxon>eudicotyledons</taxon>
        <taxon>Gunneridae</taxon>
        <taxon>Pentapetalae</taxon>
        <taxon>asterids</taxon>
        <taxon>campanulids</taxon>
        <taxon>Asterales</taxon>
        <taxon>Asteraceae</taxon>
        <taxon>Asteroideae</taxon>
        <taxon>Heliantheae alliance</taxon>
        <taxon>Heliantheae</taxon>
        <taxon>Helianthus</taxon>
    </lineage>
</organism>
<name>A0A9K3H4T0_HELAN</name>